<dbReference type="SUPFAM" id="SSF51735">
    <property type="entry name" value="NAD(P)-binding Rossmann-fold domains"/>
    <property type="match status" value="1"/>
</dbReference>
<dbReference type="AlphaFoldDB" id="A0A1L9VWU7"/>
<dbReference type="EMBL" id="KV878889">
    <property type="protein sequence ID" value="OJJ88376.1"/>
    <property type="molecule type" value="Genomic_DNA"/>
</dbReference>
<dbReference type="STRING" id="1160497.A0A1L9VWU7"/>
<dbReference type="InterPro" id="IPR036291">
    <property type="entry name" value="NAD(P)-bd_dom_sf"/>
</dbReference>
<organism evidence="2 3">
    <name type="scientific">Aspergillus glaucus CBS 516.65</name>
    <dbReference type="NCBI Taxonomy" id="1160497"/>
    <lineage>
        <taxon>Eukaryota</taxon>
        <taxon>Fungi</taxon>
        <taxon>Dikarya</taxon>
        <taxon>Ascomycota</taxon>
        <taxon>Pezizomycotina</taxon>
        <taxon>Eurotiomycetes</taxon>
        <taxon>Eurotiomycetidae</taxon>
        <taxon>Eurotiales</taxon>
        <taxon>Aspergillaceae</taxon>
        <taxon>Aspergillus</taxon>
        <taxon>Aspergillus subgen. Aspergillus</taxon>
    </lineage>
</organism>
<dbReference type="GeneID" id="34456144"/>
<dbReference type="CDD" id="cd08948">
    <property type="entry name" value="5beta-POR_like_SDR_a"/>
    <property type="match status" value="1"/>
</dbReference>
<protein>
    <recommendedName>
        <fullName evidence="1">PRISE-like Rossmann-fold domain-containing protein</fullName>
    </recommendedName>
</protein>
<evidence type="ECO:0000313" key="3">
    <source>
        <dbReference type="Proteomes" id="UP000184300"/>
    </source>
</evidence>
<dbReference type="VEuPathDB" id="FungiDB:ASPGLDRAFT_117551"/>
<dbReference type="Pfam" id="PF22917">
    <property type="entry name" value="PRISE"/>
    <property type="match status" value="1"/>
</dbReference>
<dbReference type="PANTHER" id="PTHR32487:SF29">
    <property type="entry name" value="NAD-DEPENDENT EPIMERASE_DEHYDRATASE DOMAIN-CONTAINING PROTEIN"/>
    <property type="match status" value="1"/>
</dbReference>
<name>A0A1L9VWU7_ASPGL</name>
<keyword evidence="3" id="KW-1185">Reference proteome</keyword>
<sequence length="437" mass="49395">MLKVHSNGSLHGLPVYPESPDLTGLTAVVTGANGITGSAMVRVLAEAPRRWKKIYCLSRRPPSEYTLKSLGEETASRIEHISCDFLSEPQELAATLKRSIRHIDYVFFFSYMQPRSDKSGPQGQWSNAEELTKVNSKLLSGFLSALGILGLLPRRFLLQTGAKHYGFHYGPTFNPSFETDGRVTNESNFYYAQEDALIEFCQRHSVQWNVVRPSFIIGAAQESALNHIIGLSIYAAVQAHLKKPLVFPGDYTAWDREHCQSTALLNSYLEEWVALSPNTGSEAFNMQDGSPFTYGRLWQYLAQWYGTNWTRPETDESRYHAIHGTYDVPPRGYGPRGTTRYSFTLTEWSQSPEVEQAWEELKQKHGLSLDPFAKRDTIFGHTDAAVIGGWPLSLSMRKARKMGWNGFADSYESVFNSLHEMARMKIVVPTAQEEWVD</sequence>
<dbReference type="InterPro" id="IPR055222">
    <property type="entry name" value="PRISE-like_Rossmann-fold"/>
</dbReference>
<reference evidence="3" key="1">
    <citation type="journal article" date="2017" name="Genome Biol.">
        <title>Comparative genomics reveals high biological diversity and specific adaptations in the industrially and medically important fungal genus Aspergillus.</title>
        <authorList>
            <person name="de Vries R.P."/>
            <person name="Riley R."/>
            <person name="Wiebenga A."/>
            <person name="Aguilar-Osorio G."/>
            <person name="Amillis S."/>
            <person name="Uchima C.A."/>
            <person name="Anderluh G."/>
            <person name="Asadollahi M."/>
            <person name="Askin M."/>
            <person name="Barry K."/>
            <person name="Battaglia E."/>
            <person name="Bayram O."/>
            <person name="Benocci T."/>
            <person name="Braus-Stromeyer S.A."/>
            <person name="Caldana C."/>
            <person name="Canovas D."/>
            <person name="Cerqueira G.C."/>
            <person name="Chen F."/>
            <person name="Chen W."/>
            <person name="Choi C."/>
            <person name="Clum A."/>
            <person name="Dos Santos R.A."/>
            <person name="Damasio A.R."/>
            <person name="Diallinas G."/>
            <person name="Emri T."/>
            <person name="Fekete E."/>
            <person name="Flipphi M."/>
            <person name="Freyberg S."/>
            <person name="Gallo A."/>
            <person name="Gournas C."/>
            <person name="Habgood R."/>
            <person name="Hainaut M."/>
            <person name="Harispe M.L."/>
            <person name="Henrissat B."/>
            <person name="Hilden K.S."/>
            <person name="Hope R."/>
            <person name="Hossain A."/>
            <person name="Karabika E."/>
            <person name="Karaffa L."/>
            <person name="Karanyi Z."/>
            <person name="Krasevec N."/>
            <person name="Kuo A."/>
            <person name="Kusch H."/>
            <person name="LaButti K."/>
            <person name="Lagendijk E.L."/>
            <person name="Lapidus A."/>
            <person name="Levasseur A."/>
            <person name="Lindquist E."/>
            <person name="Lipzen A."/>
            <person name="Logrieco A.F."/>
            <person name="MacCabe A."/>
            <person name="Maekelae M.R."/>
            <person name="Malavazi I."/>
            <person name="Melin P."/>
            <person name="Meyer V."/>
            <person name="Mielnichuk N."/>
            <person name="Miskei M."/>
            <person name="Molnar A.P."/>
            <person name="Mule G."/>
            <person name="Ngan C.Y."/>
            <person name="Orejas M."/>
            <person name="Orosz E."/>
            <person name="Ouedraogo J.P."/>
            <person name="Overkamp K.M."/>
            <person name="Park H.-S."/>
            <person name="Perrone G."/>
            <person name="Piumi F."/>
            <person name="Punt P.J."/>
            <person name="Ram A.F."/>
            <person name="Ramon A."/>
            <person name="Rauscher S."/>
            <person name="Record E."/>
            <person name="Riano-Pachon D.M."/>
            <person name="Robert V."/>
            <person name="Roehrig J."/>
            <person name="Ruller R."/>
            <person name="Salamov A."/>
            <person name="Salih N.S."/>
            <person name="Samson R.A."/>
            <person name="Sandor E."/>
            <person name="Sanguinetti M."/>
            <person name="Schuetze T."/>
            <person name="Sepcic K."/>
            <person name="Shelest E."/>
            <person name="Sherlock G."/>
            <person name="Sophianopoulou V."/>
            <person name="Squina F.M."/>
            <person name="Sun H."/>
            <person name="Susca A."/>
            <person name="Todd R.B."/>
            <person name="Tsang A."/>
            <person name="Unkles S.E."/>
            <person name="van de Wiele N."/>
            <person name="van Rossen-Uffink D."/>
            <person name="Oliveira J.V."/>
            <person name="Vesth T.C."/>
            <person name="Visser J."/>
            <person name="Yu J.-H."/>
            <person name="Zhou M."/>
            <person name="Andersen M.R."/>
            <person name="Archer D.B."/>
            <person name="Baker S.E."/>
            <person name="Benoit I."/>
            <person name="Brakhage A.A."/>
            <person name="Braus G.H."/>
            <person name="Fischer R."/>
            <person name="Frisvad J.C."/>
            <person name="Goldman G.H."/>
            <person name="Houbraken J."/>
            <person name="Oakley B."/>
            <person name="Pocsi I."/>
            <person name="Scazzocchio C."/>
            <person name="Seiboth B."/>
            <person name="vanKuyk P.A."/>
            <person name="Wortman J."/>
            <person name="Dyer P.S."/>
            <person name="Grigoriev I.V."/>
        </authorList>
    </citation>
    <scope>NUCLEOTIDE SEQUENCE [LARGE SCALE GENOMIC DNA]</scope>
    <source>
        <strain evidence="3">CBS 516.65</strain>
    </source>
</reference>
<evidence type="ECO:0000259" key="1">
    <source>
        <dbReference type="Pfam" id="PF22917"/>
    </source>
</evidence>
<accession>A0A1L9VWU7</accession>
<feature type="domain" description="PRISE-like Rossmann-fold" evidence="1">
    <location>
        <begin position="27"/>
        <end position="315"/>
    </location>
</feature>
<dbReference type="RefSeq" id="XP_022405052.1">
    <property type="nucleotide sequence ID" value="XM_022539883.1"/>
</dbReference>
<dbReference type="OrthoDB" id="1731983at2759"/>
<dbReference type="Proteomes" id="UP000184300">
    <property type="component" value="Unassembled WGS sequence"/>
</dbReference>
<dbReference type="PANTHER" id="PTHR32487">
    <property type="entry name" value="3-OXO-DELTA(4,5)-STEROID 5-BETA-REDUCTASE"/>
    <property type="match status" value="1"/>
</dbReference>
<evidence type="ECO:0000313" key="2">
    <source>
        <dbReference type="EMBL" id="OJJ88376.1"/>
    </source>
</evidence>
<gene>
    <name evidence="2" type="ORF">ASPGLDRAFT_117551</name>
</gene>
<proteinExistence type="predicted"/>
<dbReference type="Gene3D" id="3.40.50.720">
    <property type="entry name" value="NAD(P)-binding Rossmann-like Domain"/>
    <property type="match status" value="1"/>
</dbReference>